<protein>
    <submittedName>
        <fullName evidence="2">HTH-type transcriptional regulator / antitoxin HigA</fullName>
    </submittedName>
</protein>
<proteinExistence type="predicted"/>
<dbReference type="SMART" id="SM00530">
    <property type="entry name" value="HTH_XRE"/>
    <property type="match status" value="1"/>
</dbReference>
<gene>
    <name evidence="2" type="ORF">SAMN05192573_11858</name>
</gene>
<dbReference type="Proteomes" id="UP000199705">
    <property type="component" value="Unassembled WGS sequence"/>
</dbReference>
<dbReference type="SUPFAM" id="SSF47413">
    <property type="entry name" value="lambda repressor-like DNA-binding domains"/>
    <property type="match status" value="1"/>
</dbReference>
<dbReference type="InterPro" id="IPR001387">
    <property type="entry name" value="Cro/C1-type_HTH"/>
</dbReference>
<dbReference type="PROSITE" id="PS50943">
    <property type="entry name" value="HTH_CROC1"/>
    <property type="match status" value="1"/>
</dbReference>
<name>A0A1G8JAY2_9SPHI</name>
<dbReference type="RefSeq" id="WP_091174290.1">
    <property type="nucleotide sequence ID" value="NZ_FNCG01000018.1"/>
</dbReference>
<dbReference type="EMBL" id="FNCG01000018">
    <property type="protein sequence ID" value="SDI28252.1"/>
    <property type="molecule type" value="Genomic_DNA"/>
</dbReference>
<dbReference type="GO" id="GO:0003677">
    <property type="term" value="F:DNA binding"/>
    <property type="evidence" value="ECO:0007669"/>
    <property type="project" value="InterPro"/>
</dbReference>
<dbReference type="Gene3D" id="1.10.260.40">
    <property type="entry name" value="lambda repressor-like DNA-binding domains"/>
    <property type="match status" value="1"/>
</dbReference>
<feature type="domain" description="HTH cro/C1-type" evidence="1">
    <location>
        <begin position="81"/>
        <end position="135"/>
    </location>
</feature>
<organism evidence="2 3">
    <name type="scientific">Mucilaginibacter gossypii</name>
    <dbReference type="NCBI Taxonomy" id="551996"/>
    <lineage>
        <taxon>Bacteria</taxon>
        <taxon>Pseudomonadati</taxon>
        <taxon>Bacteroidota</taxon>
        <taxon>Sphingobacteriia</taxon>
        <taxon>Sphingobacteriales</taxon>
        <taxon>Sphingobacteriaceae</taxon>
        <taxon>Mucilaginibacter</taxon>
    </lineage>
</organism>
<sequence>MIKNQKQAALTKEKLKVLEKDRIAFMADAKNKTSAELILGLNSFDALIDDMKAELHEFDELTKGNLHIISAKCLDDIHKLLIGARIAQKITHRELADRIGIQEQQIQRYEATDYESANLARLREVALALQIRCYFEKIIFISIEPEFNLPDHITPENVAITEDQIRERGALLCIE</sequence>
<reference evidence="3" key="1">
    <citation type="submission" date="2016-10" db="EMBL/GenBank/DDBJ databases">
        <authorList>
            <person name="Varghese N."/>
            <person name="Submissions S."/>
        </authorList>
    </citation>
    <scope>NUCLEOTIDE SEQUENCE [LARGE SCALE GENOMIC DNA]</scope>
    <source>
        <strain evidence="3">Gh-67</strain>
    </source>
</reference>
<keyword evidence="3" id="KW-1185">Reference proteome</keyword>
<dbReference type="InterPro" id="IPR010982">
    <property type="entry name" value="Lambda_DNA-bd_dom_sf"/>
</dbReference>
<evidence type="ECO:0000313" key="3">
    <source>
        <dbReference type="Proteomes" id="UP000199705"/>
    </source>
</evidence>
<dbReference type="STRING" id="551996.SAMN05192573_11858"/>
<accession>A0A1G8JAY2</accession>
<dbReference type="Pfam" id="PF01381">
    <property type="entry name" value="HTH_3"/>
    <property type="match status" value="1"/>
</dbReference>
<evidence type="ECO:0000259" key="1">
    <source>
        <dbReference type="PROSITE" id="PS50943"/>
    </source>
</evidence>
<evidence type="ECO:0000313" key="2">
    <source>
        <dbReference type="EMBL" id="SDI28252.1"/>
    </source>
</evidence>
<dbReference type="CDD" id="cd00093">
    <property type="entry name" value="HTH_XRE"/>
    <property type="match status" value="1"/>
</dbReference>
<dbReference type="AlphaFoldDB" id="A0A1G8JAY2"/>